<dbReference type="Proteomes" id="UP001595645">
    <property type="component" value="Unassembled WGS sequence"/>
</dbReference>
<organism evidence="1 2">
    <name type="scientific">Amycolatopsis speibonae</name>
    <dbReference type="NCBI Taxonomy" id="1450224"/>
    <lineage>
        <taxon>Bacteria</taxon>
        <taxon>Bacillati</taxon>
        <taxon>Actinomycetota</taxon>
        <taxon>Actinomycetes</taxon>
        <taxon>Pseudonocardiales</taxon>
        <taxon>Pseudonocardiaceae</taxon>
        <taxon>Amycolatopsis</taxon>
    </lineage>
</organism>
<name>A0ABV7P4U8_9PSEU</name>
<accession>A0ABV7P4U8</accession>
<reference evidence="2" key="1">
    <citation type="journal article" date="2019" name="Int. J. Syst. Evol. Microbiol.">
        <title>The Global Catalogue of Microorganisms (GCM) 10K type strain sequencing project: providing services to taxonomists for standard genome sequencing and annotation.</title>
        <authorList>
            <consortium name="The Broad Institute Genomics Platform"/>
            <consortium name="The Broad Institute Genome Sequencing Center for Infectious Disease"/>
            <person name="Wu L."/>
            <person name="Ma J."/>
        </authorList>
    </citation>
    <scope>NUCLEOTIDE SEQUENCE [LARGE SCALE GENOMIC DNA]</scope>
    <source>
        <strain evidence="2">CGMCC 4.7676</strain>
    </source>
</reference>
<evidence type="ECO:0000313" key="2">
    <source>
        <dbReference type="Proteomes" id="UP001595645"/>
    </source>
</evidence>
<proteinExistence type="predicted"/>
<evidence type="ECO:0000313" key="1">
    <source>
        <dbReference type="EMBL" id="MFC3454058.1"/>
    </source>
</evidence>
<sequence length="115" mass="12842">MTELRTGMRVTAHRLDRMGSVVIGELMPYDDNQGERVREEGTGDVWCVVSESVRPAEFGKEGRNPLIDPDDECQDLRCTRLEGICVGYHCARCGEPTGMLGHTVCVRTESPEERS</sequence>
<dbReference type="RefSeq" id="WP_378243233.1">
    <property type="nucleotide sequence ID" value="NZ_JBHRWK010000059.1"/>
</dbReference>
<comment type="caution">
    <text evidence="1">The sequence shown here is derived from an EMBL/GenBank/DDBJ whole genome shotgun (WGS) entry which is preliminary data.</text>
</comment>
<keyword evidence="2" id="KW-1185">Reference proteome</keyword>
<protein>
    <submittedName>
        <fullName evidence="1">Uncharacterized protein</fullName>
    </submittedName>
</protein>
<gene>
    <name evidence="1" type="ORF">ACFOSH_31875</name>
</gene>
<dbReference type="EMBL" id="JBHRWK010000059">
    <property type="protein sequence ID" value="MFC3454058.1"/>
    <property type="molecule type" value="Genomic_DNA"/>
</dbReference>